<dbReference type="CDD" id="cd04301">
    <property type="entry name" value="NAT_SF"/>
    <property type="match status" value="1"/>
</dbReference>
<dbReference type="PROSITE" id="PS51729">
    <property type="entry name" value="GNAT_YJDJ"/>
    <property type="match status" value="1"/>
</dbReference>
<name>A0A7W8JUY3_9DEIO</name>
<feature type="domain" description="N-acetyltransferase" evidence="1">
    <location>
        <begin position="1"/>
        <end position="106"/>
    </location>
</feature>
<keyword evidence="4" id="KW-1185">Reference proteome</keyword>
<protein>
    <recommendedName>
        <fullName evidence="5">Acetyltransferase</fullName>
    </recommendedName>
</protein>
<evidence type="ECO:0000313" key="4">
    <source>
        <dbReference type="Proteomes" id="UP000552709"/>
    </source>
</evidence>
<dbReference type="RefSeq" id="WP_184129343.1">
    <property type="nucleotide sequence ID" value="NZ_JACHFL010000003.1"/>
</dbReference>
<evidence type="ECO:0000259" key="2">
    <source>
        <dbReference type="PROSITE" id="PS51729"/>
    </source>
</evidence>
<sequence>MTNEPGEVAFKDNEAKQQYEVYVNGQLAGHAEYRPLPEARLLPHTELDDQYEGQGLGSRLVQFALDDLRERGLNAVPTCPFVASYIRKHPEYLELVKPEQRRPLGL</sequence>
<dbReference type="SUPFAM" id="SSF55729">
    <property type="entry name" value="Acyl-CoA N-acyltransferases (Nat)"/>
    <property type="match status" value="1"/>
</dbReference>
<dbReference type="PROSITE" id="PS51186">
    <property type="entry name" value="GNAT"/>
    <property type="match status" value="1"/>
</dbReference>
<gene>
    <name evidence="3" type="ORF">HNQ08_001528</name>
</gene>
<dbReference type="InterPro" id="IPR045057">
    <property type="entry name" value="Gcn5-rel_NAT"/>
</dbReference>
<comment type="caution">
    <text evidence="3">The sequence shown here is derived from an EMBL/GenBank/DDBJ whole genome shotgun (WGS) entry which is preliminary data.</text>
</comment>
<evidence type="ECO:0000313" key="3">
    <source>
        <dbReference type="EMBL" id="MBB5362433.1"/>
    </source>
</evidence>
<dbReference type="Gene3D" id="3.40.630.30">
    <property type="match status" value="1"/>
</dbReference>
<dbReference type="EMBL" id="JACHFL010000003">
    <property type="protein sequence ID" value="MBB5362433.1"/>
    <property type="molecule type" value="Genomic_DNA"/>
</dbReference>
<feature type="domain" description="N-acetyltransferase" evidence="2">
    <location>
        <begin position="11"/>
        <end position="97"/>
    </location>
</feature>
<dbReference type="PANTHER" id="PTHR31435">
    <property type="entry name" value="PROTEIN NATD1"/>
    <property type="match status" value="1"/>
</dbReference>
<evidence type="ECO:0000259" key="1">
    <source>
        <dbReference type="PROSITE" id="PS51186"/>
    </source>
</evidence>
<dbReference type="AlphaFoldDB" id="A0A7W8JUY3"/>
<accession>A0A7W8JUY3</accession>
<proteinExistence type="predicted"/>
<dbReference type="InterPro" id="IPR000182">
    <property type="entry name" value="GNAT_dom"/>
</dbReference>
<organism evidence="3 4">
    <name type="scientific">Deinococcus humi</name>
    <dbReference type="NCBI Taxonomy" id="662880"/>
    <lineage>
        <taxon>Bacteria</taxon>
        <taxon>Thermotogati</taxon>
        <taxon>Deinococcota</taxon>
        <taxon>Deinococci</taxon>
        <taxon>Deinococcales</taxon>
        <taxon>Deinococcaceae</taxon>
        <taxon>Deinococcus</taxon>
    </lineage>
</organism>
<dbReference type="Proteomes" id="UP000552709">
    <property type="component" value="Unassembled WGS sequence"/>
</dbReference>
<evidence type="ECO:0008006" key="5">
    <source>
        <dbReference type="Google" id="ProtNLM"/>
    </source>
</evidence>
<dbReference type="InterPro" id="IPR016181">
    <property type="entry name" value="Acyl_CoA_acyltransferase"/>
</dbReference>
<dbReference type="Pfam" id="PF14542">
    <property type="entry name" value="Acetyltransf_CG"/>
    <property type="match status" value="1"/>
</dbReference>
<dbReference type="InterPro" id="IPR031165">
    <property type="entry name" value="GNAT_YJDJ"/>
</dbReference>
<dbReference type="GO" id="GO:0016747">
    <property type="term" value="F:acyltransferase activity, transferring groups other than amino-acyl groups"/>
    <property type="evidence" value="ECO:0007669"/>
    <property type="project" value="InterPro"/>
</dbReference>
<reference evidence="3 4" key="1">
    <citation type="submission" date="2020-08" db="EMBL/GenBank/DDBJ databases">
        <title>Genomic Encyclopedia of Type Strains, Phase IV (KMG-IV): sequencing the most valuable type-strain genomes for metagenomic binning, comparative biology and taxonomic classification.</title>
        <authorList>
            <person name="Goeker M."/>
        </authorList>
    </citation>
    <scope>NUCLEOTIDE SEQUENCE [LARGE SCALE GENOMIC DNA]</scope>
    <source>
        <strain evidence="3 4">DSM 27939</strain>
    </source>
</reference>
<dbReference type="PANTHER" id="PTHR31435:SF10">
    <property type="entry name" value="BSR4717 PROTEIN"/>
    <property type="match status" value="1"/>
</dbReference>